<reference evidence="2 3" key="1">
    <citation type="submission" date="2021-08" db="EMBL/GenBank/DDBJ databases">
        <title>Muricauda profundi sp. nov., a marine bacterium isolated from deep seawater of the Mariana Trench.</title>
        <authorList>
            <person name="Wei Y."/>
        </authorList>
    </citation>
    <scope>NUCLEOTIDE SEQUENCE [LARGE SCALE GENOMIC DNA]</scope>
    <source>
        <strain evidence="2 3">W52</strain>
    </source>
</reference>
<dbReference type="EMBL" id="JAHZSV010000003">
    <property type="protein sequence ID" value="MBW8198897.1"/>
    <property type="molecule type" value="Genomic_DNA"/>
</dbReference>
<accession>A0ABS7EMT6</accession>
<evidence type="ECO:0000313" key="2">
    <source>
        <dbReference type="EMBL" id="MBW8198897.1"/>
    </source>
</evidence>
<proteinExistence type="predicted"/>
<dbReference type="Proteomes" id="UP001196136">
    <property type="component" value="Unassembled WGS sequence"/>
</dbReference>
<dbReference type="Pfam" id="PF22522">
    <property type="entry name" value="DUF6998"/>
    <property type="match status" value="1"/>
</dbReference>
<name>A0ABS7EMT6_9FLAO</name>
<dbReference type="RefSeq" id="WP_220112576.1">
    <property type="nucleotide sequence ID" value="NZ_JAHZSV010000003.1"/>
</dbReference>
<feature type="domain" description="DUF6998" evidence="1">
    <location>
        <begin position="5"/>
        <end position="59"/>
    </location>
</feature>
<organism evidence="2 3">
    <name type="scientific">Flagellimonas abyssi</name>
    <dbReference type="NCBI Taxonomy" id="2864871"/>
    <lineage>
        <taxon>Bacteria</taxon>
        <taxon>Pseudomonadati</taxon>
        <taxon>Bacteroidota</taxon>
        <taxon>Flavobacteriia</taxon>
        <taxon>Flavobacteriales</taxon>
        <taxon>Flavobacteriaceae</taxon>
        <taxon>Flagellimonas</taxon>
    </lineage>
</organism>
<protein>
    <recommendedName>
        <fullName evidence="1">DUF6998 domain-containing protein</fullName>
    </recommendedName>
</protein>
<sequence>MKEIQQLLDITQSLKRQFEGRLDFSLDGRLVGDIGEALVSERFDIELYGKNKHRYDGYHHLPEKRFK</sequence>
<evidence type="ECO:0000313" key="3">
    <source>
        <dbReference type="Proteomes" id="UP001196136"/>
    </source>
</evidence>
<gene>
    <name evidence="2" type="ORF">K1F36_03585</name>
</gene>
<keyword evidence="3" id="KW-1185">Reference proteome</keyword>
<evidence type="ECO:0000259" key="1">
    <source>
        <dbReference type="Pfam" id="PF22522"/>
    </source>
</evidence>
<dbReference type="InterPro" id="IPR054267">
    <property type="entry name" value="DUF6998"/>
</dbReference>
<comment type="caution">
    <text evidence="2">The sequence shown here is derived from an EMBL/GenBank/DDBJ whole genome shotgun (WGS) entry which is preliminary data.</text>
</comment>